<feature type="compositionally biased region" description="Basic and acidic residues" evidence="1">
    <location>
        <begin position="67"/>
        <end position="88"/>
    </location>
</feature>
<feature type="compositionally biased region" description="Low complexity" evidence="1">
    <location>
        <begin position="89"/>
        <end position="98"/>
    </location>
</feature>
<proteinExistence type="predicted"/>
<feature type="compositionally biased region" description="Basic and acidic residues" evidence="1">
    <location>
        <begin position="111"/>
        <end position="124"/>
    </location>
</feature>
<gene>
    <name evidence="2" type="ORF">BDA99DRAFT_520117</name>
</gene>
<dbReference type="Proteomes" id="UP001209540">
    <property type="component" value="Unassembled WGS sequence"/>
</dbReference>
<reference evidence="2" key="2">
    <citation type="submission" date="2023-02" db="EMBL/GenBank/DDBJ databases">
        <authorList>
            <consortium name="DOE Joint Genome Institute"/>
            <person name="Mondo S.J."/>
            <person name="Chang Y."/>
            <person name="Wang Y."/>
            <person name="Ahrendt S."/>
            <person name="Andreopoulos W."/>
            <person name="Barry K."/>
            <person name="Beard J."/>
            <person name="Benny G.L."/>
            <person name="Blankenship S."/>
            <person name="Bonito G."/>
            <person name="Cuomo C."/>
            <person name="Desiro A."/>
            <person name="Gervers K.A."/>
            <person name="Hundley H."/>
            <person name="Kuo A."/>
            <person name="LaButti K."/>
            <person name="Lang B.F."/>
            <person name="Lipzen A."/>
            <person name="O'Donnell K."/>
            <person name="Pangilinan J."/>
            <person name="Reynolds N."/>
            <person name="Sandor L."/>
            <person name="Smith M.W."/>
            <person name="Tsang A."/>
            <person name="Grigoriev I.V."/>
            <person name="Stajich J.E."/>
            <person name="Spatafora J.W."/>
        </authorList>
    </citation>
    <scope>NUCLEOTIDE SEQUENCE</scope>
    <source>
        <strain evidence="2">RSA 2281</strain>
    </source>
</reference>
<feature type="region of interest" description="Disordered" evidence="1">
    <location>
        <begin position="1"/>
        <end position="40"/>
    </location>
</feature>
<feature type="compositionally biased region" description="Polar residues" evidence="1">
    <location>
        <begin position="54"/>
        <end position="66"/>
    </location>
</feature>
<accession>A0AAD5K3I9</accession>
<feature type="compositionally biased region" description="Polar residues" evidence="1">
    <location>
        <begin position="30"/>
        <end position="40"/>
    </location>
</feature>
<feature type="compositionally biased region" description="Polar residues" evidence="1">
    <location>
        <begin position="99"/>
        <end position="109"/>
    </location>
</feature>
<name>A0AAD5K3I9_9FUNG</name>
<feature type="compositionally biased region" description="Basic and acidic residues" evidence="1">
    <location>
        <begin position="1"/>
        <end position="23"/>
    </location>
</feature>
<feature type="compositionally biased region" description="Polar residues" evidence="1">
    <location>
        <begin position="287"/>
        <end position="303"/>
    </location>
</feature>
<feature type="compositionally biased region" description="Low complexity" evidence="1">
    <location>
        <begin position="181"/>
        <end position="195"/>
    </location>
</feature>
<dbReference type="AlphaFoldDB" id="A0AAD5K3I9"/>
<feature type="compositionally biased region" description="Low complexity" evidence="1">
    <location>
        <begin position="318"/>
        <end position="332"/>
    </location>
</feature>
<protein>
    <submittedName>
        <fullName evidence="2">Uncharacterized protein</fullName>
    </submittedName>
</protein>
<organism evidence="2 3">
    <name type="scientific">Phascolomyces articulosus</name>
    <dbReference type="NCBI Taxonomy" id="60185"/>
    <lineage>
        <taxon>Eukaryota</taxon>
        <taxon>Fungi</taxon>
        <taxon>Fungi incertae sedis</taxon>
        <taxon>Mucoromycota</taxon>
        <taxon>Mucoromycotina</taxon>
        <taxon>Mucoromycetes</taxon>
        <taxon>Mucorales</taxon>
        <taxon>Lichtheimiaceae</taxon>
        <taxon>Phascolomyces</taxon>
    </lineage>
</organism>
<reference evidence="2" key="1">
    <citation type="journal article" date="2022" name="IScience">
        <title>Evolution of zygomycete secretomes and the origins of terrestrial fungal ecologies.</title>
        <authorList>
            <person name="Chang Y."/>
            <person name="Wang Y."/>
            <person name="Mondo S."/>
            <person name="Ahrendt S."/>
            <person name="Andreopoulos W."/>
            <person name="Barry K."/>
            <person name="Beard J."/>
            <person name="Benny G.L."/>
            <person name="Blankenship S."/>
            <person name="Bonito G."/>
            <person name="Cuomo C."/>
            <person name="Desiro A."/>
            <person name="Gervers K.A."/>
            <person name="Hundley H."/>
            <person name="Kuo A."/>
            <person name="LaButti K."/>
            <person name="Lang B.F."/>
            <person name="Lipzen A."/>
            <person name="O'Donnell K."/>
            <person name="Pangilinan J."/>
            <person name="Reynolds N."/>
            <person name="Sandor L."/>
            <person name="Smith M.E."/>
            <person name="Tsang A."/>
            <person name="Grigoriev I.V."/>
            <person name="Stajich J.E."/>
            <person name="Spatafora J.W."/>
        </authorList>
    </citation>
    <scope>NUCLEOTIDE SEQUENCE</scope>
    <source>
        <strain evidence="2">RSA 2281</strain>
    </source>
</reference>
<feature type="region of interest" description="Disordered" evidence="1">
    <location>
        <begin position="270"/>
        <end position="396"/>
    </location>
</feature>
<feature type="compositionally biased region" description="Low complexity" evidence="1">
    <location>
        <begin position="270"/>
        <end position="285"/>
    </location>
</feature>
<feature type="compositionally biased region" description="Low complexity" evidence="1">
    <location>
        <begin position="377"/>
        <end position="391"/>
    </location>
</feature>
<keyword evidence="3" id="KW-1185">Reference proteome</keyword>
<evidence type="ECO:0000256" key="1">
    <source>
        <dbReference type="SAM" id="MobiDB-lite"/>
    </source>
</evidence>
<sequence>MTDLRSFEMEQPRRSESLEHSFVGEDNDDPLTTSPTFSNIHTSVVSGDRYRSLVNESPPANFNARTPQDEQRMELKHSTPSPFKRESSKVLSPVVSSPIKQRSSHSSPITREFRTPSEWDELMRSKGIIPPNNKKDDTLTEKAATTTVTAKAALSPQKSNSVSIQQKQTTTTARHQKKHMTTTSSTLLSEPTKSSNLPSYMRATASYESRLLRPHHEFSHTPRQKYSNIKPRFQSSTRINAMDDIHNEMRDEDVYIPLAVRIKLFEQNLRGGNPISSRSIGSIPRQNKPNDTHLPSTTSSLTKPRSPKLLTRQRTHSFQRSSQSQSSQEGRQPLSTEQTNANTTNNRHRTISRYNRTRTTITRKGHRSSTLASANRASHSSKTAPTSKSSTLESNIPLKPSKKQKTIHTTSVQPFRFATDERAVHHQKQFKAKLDLWKEKEKKIQDEACRAVRDAAPQLHRGTKRKVQEN</sequence>
<feature type="region of interest" description="Disordered" evidence="1">
    <location>
        <begin position="150"/>
        <end position="198"/>
    </location>
</feature>
<feature type="compositionally biased region" description="Polar residues" evidence="1">
    <location>
        <begin position="156"/>
        <end position="173"/>
    </location>
</feature>
<evidence type="ECO:0000313" key="2">
    <source>
        <dbReference type="EMBL" id="KAI9252802.1"/>
    </source>
</evidence>
<dbReference type="EMBL" id="JAIXMP010000027">
    <property type="protein sequence ID" value="KAI9252802.1"/>
    <property type="molecule type" value="Genomic_DNA"/>
</dbReference>
<comment type="caution">
    <text evidence="2">The sequence shown here is derived from an EMBL/GenBank/DDBJ whole genome shotgun (WGS) entry which is preliminary data.</text>
</comment>
<feature type="region of interest" description="Disordered" evidence="1">
    <location>
        <begin position="53"/>
        <end position="138"/>
    </location>
</feature>
<evidence type="ECO:0000313" key="3">
    <source>
        <dbReference type="Proteomes" id="UP001209540"/>
    </source>
</evidence>